<dbReference type="GO" id="GO:0004842">
    <property type="term" value="F:ubiquitin-protein transferase activity"/>
    <property type="evidence" value="ECO:0007669"/>
    <property type="project" value="InterPro"/>
</dbReference>
<sequence length="520" mass="56775">MSALASSPAVALVRAVSAPTAALPARLPALQKRQSEPYQRSLAARDALVLEGAQVFSDETFARLLTLRVPPPLLSAEAAASSASPCSPVAPEVAPALAASAAGVSPEPELAHFGLAPSEAPFAQEEPGTFELDSEDLAAIGDTPFREYRPGDQVSAPLPSKEVGYFTQEIDQEYVIMFKGTARQKSGFQWHQDGFRPFKLLPRPVTEIWQRPDLPEVVADLHSQSCAICLVVQDRVFSCLASRGYESHRGCSVAVCEDCVAEHLMHFVEGSRYTAAPFLCPGCSKRVPMRVWTALRRSAGKETLSACSSGGGSTTATRLLPLSVLNMYLGNPKSLMTLRCEGCDNPGDLFVRVRLGADREVVLRNLERKLTPEQVKSVVGVWKRFESEDDYSAAHVIDDLVRLLSCEPGTGDLEAPALARETMEELLSLIVDVERRCTLNLSWVRRFPFVYTRCCDCQVCFKCKTSGFHEGQTCAEKQADELEIEAQYCPECGVPTIRSEGCSHMICVCGASWIWEGADY</sequence>
<accession>A0A7S2SFB7</accession>
<dbReference type="InterPro" id="IPR031127">
    <property type="entry name" value="E3_UB_ligase_RBR"/>
</dbReference>
<organism evidence="1">
    <name type="scientific">Rhizochromulina marina</name>
    <dbReference type="NCBI Taxonomy" id="1034831"/>
    <lineage>
        <taxon>Eukaryota</taxon>
        <taxon>Sar</taxon>
        <taxon>Stramenopiles</taxon>
        <taxon>Ochrophyta</taxon>
        <taxon>Dictyochophyceae</taxon>
        <taxon>Rhizochromulinales</taxon>
        <taxon>Rhizochromulina</taxon>
    </lineage>
</organism>
<dbReference type="SUPFAM" id="SSF57850">
    <property type="entry name" value="RING/U-box"/>
    <property type="match status" value="1"/>
</dbReference>
<dbReference type="EMBL" id="HBHJ01020552">
    <property type="protein sequence ID" value="CAD9696695.1"/>
    <property type="molecule type" value="Transcribed_RNA"/>
</dbReference>
<evidence type="ECO:0008006" key="2">
    <source>
        <dbReference type="Google" id="ProtNLM"/>
    </source>
</evidence>
<protein>
    <recommendedName>
        <fullName evidence="2">RING-type domain-containing protein</fullName>
    </recommendedName>
</protein>
<dbReference type="GO" id="GO:0016567">
    <property type="term" value="P:protein ubiquitination"/>
    <property type="evidence" value="ECO:0007669"/>
    <property type="project" value="InterPro"/>
</dbReference>
<dbReference type="PANTHER" id="PTHR11685">
    <property type="entry name" value="RBR FAMILY RING FINGER AND IBR DOMAIN-CONTAINING"/>
    <property type="match status" value="1"/>
</dbReference>
<name>A0A7S2SFB7_9STRA</name>
<proteinExistence type="predicted"/>
<dbReference type="AlphaFoldDB" id="A0A7S2SFB7"/>
<gene>
    <name evidence="1" type="ORF">RMAR1173_LOCUS13613</name>
</gene>
<reference evidence="1" key="1">
    <citation type="submission" date="2021-01" db="EMBL/GenBank/DDBJ databases">
        <authorList>
            <person name="Corre E."/>
            <person name="Pelletier E."/>
            <person name="Niang G."/>
            <person name="Scheremetjew M."/>
            <person name="Finn R."/>
            <person name="Kale V."/>
            <person name="Holt S."/>
            <person name="Cochrane G."/>
            <person name="Meng A."/>
            <person name="Brown T."/>
            <person name="Cohen L."/>
        </authorList>
    </citation>
    <scope>NUCLEOTIDE SEQUENCE</scope>
    <source>
        <strain evidence="1">CCMP1243</strain>
    </source>
</reference>
<evidence type="ECO:0000313" key="1">
    <source>
        <dbReference type="EMBL" id="CAD9696695.1"/>
    </source>
</evidence>